<evidence type="ECO:0000313" key="2">
    <source>
        <dbReference type="Proteomes" id="UP001175226"/>
    </source>
</evidence>
<comment type="caution">
    <text evidence="1">The sequence shown here is derived from an EMBL/GenBank/DDBJ whole genome shotgun (WGS) entry which is preliminary data.</text>
</comment>
<gene>
    <name evidence="1" type="ORF">EV421DRAFT_1696068</name>
</gene>
<dbReference type="Proteomes" id="UP001175226">
    <property type="component" value="Unassembled WGS sequence"/>
</dbReference>
<name>A0AA39MXX7_9AGAR</name>
<accession>A0AA39MXX7</accession>
<proteinExistence type="predicted"/>
<organism evidence="1 2">
    <name type="scientific">Armillaria borealis</name>
    <dbReference type="NCBI Taxonomy" id="47425"/>
    <lineage>
        <taxon>Eukaryota</taxon>
        <taxon>Fungi</taxon>
        <taxon>Dikarya</taxon>
        <taxon>Basidiomycota</taxon>
        <taxon>Agaricomycotina</taxon>
        <taxon>Agaricomycetes</taxon>
        <taxon>Agaricomycetidae</taxon>
        <taxon>Agaricales</taxon>
        <taxon>Marasmiineae</taxon>
        <taxon>Physalacriaceae</taxon>
        <taxon>Armillaria</taxon>
    </lineage>
</organism>
<protein>
    <submittedName>
        <fullName evidence="1">Uncharacterized protein</fullName>
    </submittedName>
</protein>
<feature type="non-terminal residue" evidence="1">
    <location>
        <position position="1"/>
    </location>
</feature>
<sequence length="55" mass="6179">NLKVGGGQMDSKSIKRVWSKQNRYSNSTKEMSPSLCHDTLDDQFGVYNCQKVVGL</sequence>
<dbReference type="InterPro" id="IPR040521">
    <property type="entry name" value="KDZ"/>
</dbReference>
<dbReference type="EMBL" id="JAUEPT010000007">
    <property type="protein sequence ID" value="KAK0449945.1"/>
    <property type="molecule type" value="Genomic_DNA"/>
</dbReference>
<keyword evidence="2" id="KW-1185">Reference proteome</keyword>
<dbReference type="Pfam" id="PF18758">
    <property type="entry name" value="KDZ"/>
    <property type="match status" value="1"/>
</dbReference>
<dbReference type="AlphaFoldDB" id="A0AA39MXX7"/>
<evidence type="ECO:0000313" key="1">
    <source>
        <dbReference type="EMBL" id="KAK0449945.1"/>
    </source>
</evidence>
<feature type="non-terminal residue" evidence="1">
    <location>
        <position position="55"/>
    </location>
</feature>
<reference evidence="1" key="1">
    <citation type="submission" date="2023-06" db="EMBL/GenBank/DDBJ databases">
        <authorList>
            <consortium name="Lawrence Berkeley National Laboratory"/>
            <person name="Ahrendt S."/>
            <person name="Sahu N."/>
            <person name="Indic B."/>
            <person name="Wong-Bajracharya J."/>
            <person name="Merenyi Z."/>
            <person name="Ke H.-M."/>
            <person name="Monk M."/>
            <person name="Kocsube S."/>
            <person name="Drula E."/>
            <person name="Lipzen A."/>
            <person name="Balint B."/>
            <person name="Henrissat B."/>
            <person name="Andreopoulos B."/>
            <person name="Martin F.M."/>
            <person name="Harder C.B."/>
            <person name="Rigling D."/>
            <person name="Ford K.L."/>
            <person name="Foster G.D."/>
            <person name="Pangilinan J."/>
            <person name="Papanicolaou A."/>
            <person name="Barry K."/>
            <person name="LaButti K."/>
            <person name="Viragh M."/>
            <person name="Koriabine M."/>
            <person name="Yan M."/>
            <person name="Riley R."/>
            <person name="Champramary S."/>
            <person name="Plett K.L."/>
            <person name="Tsai I.J."/>
            <person name="Slot J."/>
            <person name="Sipos G."/>
            <person name="Plett J."/>
            <person name="Nagy L.G."/>
            <person name="Grigoriev I.V."/>
        </authorList>
    </citation>
    <scope>NUCLEOTIDE SEQUENCE</scope>
    <source>
        <strain evidence="1">FPL87.14</strain>
    </source>
</reference>